<evidence type="ECO:0000256" key="1">
    <source>
        <dbReference type="ARBA" id="ARBA00006405"/>
    </source>
</evidence>
<dbReference type="Pfam" id="PF08577">
    <property type="entry name" value="PI31_Prot_C"/>
    <property type="match status" value="1"/>
</dbReference>
<feature type="domain" description="PI31 proteasome regulator C-terminal" evidence="3">
    <location>
        <begin position="199"/>
        <end position="276"/>
    </location>
</feature>
<name>A0A9P7BCV2_9ASCO</name>
<dbReference type="AlphaFoldDB" id="A0A9P7BCV2"/>
<accession>A0A9P7BCV2</accession>
<proteinExistence type="inferred from homology"/>
<reference evidence="4" key="1">
    <citation type="submission" date="2020-11" db="EMBL/GenBank/DDBJ databases">
        <title>Kefir isolates.</title>
        <authorList>
            <person name="Marcisauskas S."/>
            <person name="Kim Y."/>
            <person name="Blasche S."/>
        </authorList>
    </citation>
    <scope>NUCLEOTIDE SEQUENCE</scope>
    <source>
        <strain evidence="4">Olga-1</strain>
    </source>
</reference>
<keyword evidence="5" id="KW-1185">Reference proteome</keyword>
<evidence type="ECO:0000256" key="2">
    <source>
        <dbReference type="SAM" id="MobiDB-lite"/>
    </source>
</evidence>
<evidence type="ECO:0000313" key="5">
    <source>
        <dbReference type="Proteomes" id="UP000697127"/>
    </source>
</evidence>
<feature type="compositionally biased region" description="Low complexity" evidence="2">
    <location>
        <begin position="246"/>
        <end position="258"/>
    </location>
</feature>
<gene>
    <name evidence="4" type="ORF">C6P40_004866</name>
</gene>
<sequence>MTTTFNSGLDLIARCLRGEGLNYAVSSTGNNEYILSKINNNNHDKVDDNNDNDIIIKLITNDVNFPLTISNSVFRILCDKWILPLIKNYIINGSTTDDDNSKINFELKNALKQAKDEFYKNGLNNNNNMNVSNININTNGIINTSINTNINSNTTTSTPSSDFEFKPKFEDEFQLQPNNRNDDIFNINNNNTNELYRGYGDRDLYPNGERNGNWNNPLSGGFDIGDPSSLPGIGGMYPTFDDPLFQQHRQQQQQPQRRGNGLYGMRPNIRYDDPTGGNNNNGNNGGNDNNNGGFL</sequence>
<dbReference type="Proteomes" id="UP000697127">
    <property type="component" value="Unassembled WGS sequence"/>
</dbReference>
<dbReference type="EMBL" id="PUHW01000739">
    <property type="protein sequence ID" value="KAG0685388.1"/>
    <property type="molecule type" value="Genomic_DNA"/>
</dbReference>
<evidence type="ECO:0000259" key="3">
    <source>
        <dbReference type="Pfam" id="PF08577"/>
    </source>
</evidence>
<comment type="similarity">
    <text evidence="1">Belongs to the proteasome inhibitor PI31 family.</text>
</comment>
<feature type="region of interest" description="Disordered" evidence="2">
    <location>
        <begin position="240"/>
        <end position="295"/>
    </location>
</feature>
<feature type="compositionally biased region" description="Low complexity" evidence="2">
    <location>
        <begin position="276"/>
        <end position="295"/>
    </location>
</feature>
<evidence type="ECO:0000313" key="4">
    <source>
        <dbReference type="EMBL" id="KAG0685388.1"/>
    </source>
</evidence>
<protein>
    <recommendedName>
        <fullName evidence="3">PI31 proteasome regulator C-terminal domain-containing protein</fullName>
    </recommendedName>
</protein>
<dbReference type="InterPro" id="IPR013886">
    <property type="entry name" value="PI31_Prot_C"/>
</dbReference>
<organism evidence="4 5">
    <name type="scientific">Pichia californica</name>
    <dbReference type="NCBI Taxonomy" id="460514"/>
    <lineage>
        <taxon>Eukaryota</taxon>
        <taxon>Fungi</taxon>
        <taxon>Dikarya</taxon>
        <taxon>Ascomycota</taxon>
        <taxon>Saccharomycotina</taxon>
        <taxon>Pichiomycetes</taxon>
        <taxon>Pichiales</taxon>
        <taxon>Pichiaceae</taxon>
        <taxon>Pichia</taxon>
    </lineage>
</organism>
<comment type="caution">
    <text evidence="4">The sequence shown here is derived from an EMBL/GenBank/DDBJ whole genome shotgun (WGS) entry which is preliminary data.</text>
</comment>